<dbReference type="Pfam" id="PF12146">
    <property type="entry name" value="Hydrolase_4"/>
    <property type="match status" value="1"/>
</dbReference>
<keyword evidence="3" id="KW-0645">Protease</keyword>
<evidence type="ECO:0000313" key="5">
    <source>
        <dbReference type="Proteomes" id="UP000323522"/>
    </source>
</evidence>
<dbReference type="InterPro" id="IPR022742">
    <property type="entry name" value="Hydrolase_4"/>
</dbReference>
<gene>
    <name evidence="3" type="ORF">ABIC99_001098</name>
    <name evidence="4" type="ORF">EWH46_08225</name>
</gene>
<keyword evidence="3" id="KW-0031">Aminopeptidase</keyword>
<evidence type="ECO:0000313" key="6">
    <source>
        <dbReference type="Proteomes" id="UP001549111"/>
    </source>
</evidence>
<dbReference type="GO" id="GO:0004177">
    <property type="term" value="F:aminopeptidase activity"/>
    <property type="evidence" value="ECO:0007669"/>
    <property type="project" value="UniProtKB-KW"/>
</dbReference>
<evidence type="ECO:0000313" key="3">
    <source>
        <dbReference type="EMBL" id="MET3603314.1"/>
    </source>
</evidence>
<name>A0A5C1PZX6_9BURK</name>
<reference evidence="4 5" key="1">
    <citation type="submission" date="2019-02" db="EMBL/GenBank/DDBJ databases">
        <title>Complete Genome Sequence and Methylome Analysis of Sphaerotilus natans subsp. sulfidivorans D-507.</title>
        <authorList>
            <person name="Fomenkov A."/>
            <person name="Gridneva E."/>
            <person name="Smolyakov D."/>
            <person name="Dubinina G."/>
            <person name="Vincze T."/>
            <person name="Grabovich M."/>
            <person name="Roberts R.J."/>
        </authorList>
    </citation>
    <scope>NUCLEOTIDE SEQUENCE [LARGE SCALE GENOMIC DNA]</scope>
    <source>
        <strain evidence="4 5">D-507</strain>
    </source>
</reference>
<accession>A0A5C1PZX6</accession>
<dbReference type="SUPFAM" id="SSF53474">
    <property type="entry name" value="alpha/beta-Hydrolases"/>
    <property type="match status" value="1"/>
</dbReference>
<evidence type="ECO:0000256" key="1">
    <source>
        <dbReference type="ARBA" id="ARBA00022801"/>
    </source>
</evidence>
<dbReference type="Gene3D" id="3.40.50.1820">
    <property type="entry name" value="alpha/beta hydrolase"/>
    <property type="match status" value="1"/>
</dbReference>
<evidence type="ECO:0000259" key="2">
    <source>
        <dbReference type="Pfam" id="PF12146"/>
    </source>
</evidence>
<organism evidence="4 5">
    <name type="scientific">Sphaerotilus sulfidivorans</name>
    <dbReference type="NCBI Taxonomy" id="639200"/>
    <lineage>
        <taxon>Bacteria</taxon>
        <taxon>Pseudomonadati</taxon>
        <taxon>Pseudomonadota</taxon>
        <taxon>Betaproteobacteria</taxon>
        <taxon>Burkholderiales</taxon>
        <taxon>Sphaerotilaceae</taxon>
        <taxon>Sphaerotilus</taxon>
    </lineage>
</organism>
<keyword evidence="1 4" id="KW-0378">Hydrolase</keyword>
<dbReference type="EMBL" id="CP035708">
    <property type="protein sequence ID" value="QEN00761.1"/>
    <property type="molecule type" value="Genomic_DNA"/>
</dbReference>
<sequence length="305" mass="33305">MNLQTVPPPATRRLPRAWRALLHVLLLQGLRPTRRPPPRNRWLDQQHGQALTPFVVHGARGQRLACWRAEPQGVSTEEPVPVVVAVHGWGSHAAMLSSLIVPLVGAGMAVVLFDAASHGDSSREAFSSLPRFAEDLAAVLEALRRFPALDTRRVGLLGHSLGGAAVLLHAARHGEVKCVASLSSFAHPQEVMERWLRAHRIPGRWIGAAILEHVQEVIGERFDHIAPERQMARIGCPVLVVHGAQDQTVPLSDALRLHEALPRGHGRLLIVDGDHDLRAPLVHRIDELVDFLGMHLGVRAAAALA</sequence>
<dbReference type="PANTHER" id="PTHR22946:SF9">
    <property type="entry name" value="POLYKETIDE TRANSFERASE AF380"/>
    <property type="match status" value="1"/>
</dbReference>
<dbReference type="EMBL" id="JBEPLS010000003">
    <property type="protein sequence ID" value="MET3603314.1"/>
    <property type="molecule type" value="Genomic_DNA"/>
</dbReference>
<dbReference type="AlphaFoldDB" id="A0A5C1PZX6"/>
<evidence type="ECO:0000313" key="4">
    <source>
        <dbReference type="EMBL" id="QEN00761.1"/>
    </source>
</evidence>
<proteinExistence type="predicted"/>
<keyword evidence="6" id="KW-1185">Reference proteome</keyword>
<dbReference type="KEGG" id="snn:EWH46_08225"/>
<reference evidence="3 6" key="2">
    <citation type="submission" date="2024-06" db="EMBL/GenBank/DDBJ databases">
        <title>Genomic Encyclopedia of Type Strains, Phase IV (KMG-IV): sequencing the most valuable type-strain genomes for metagenomic binning, comparative biology and taxonomic classification.</title>
        <authorList>
            <person name="Goeker M."/>
        </authorList>
    </citation>
    <scope>NUCLEOTIDE SEQUENCE [LARGE SCALE GENOMIC DNA]</scope>
    <source>
        <strain evidence="3 6">D-501</strain>
    </source>
</reference>
<dbReference type="GO" id="GO:0052689">
    <property type="term" value="F:carboxylic ester hydrolase activity"/>
    <property type="evidence" value="ECO:0007669"/>
    <property type="project" value="UniProtKB-ARBA"/>
</dbReference>
<dbReference type="PANTHER" id="PTHR22946">
    <property type="entry name" value="DIENELACTONE HYDROLASE DOMAIN-CONTAINING PROTEIN-RELATED"/>
    <property type="match status" value="1"/>
</dbReference>
<dbReference type="Proteomes" id="UP000323522">
    <property type="component" value="Chromosome"/>
</dbReference>
<dbReference type="RefSeq" id="WP_149503481.1">
    <property type="nucleotide sequence ID" value="NZ_CP035708.1"/>
</dbReference>
<dbReference type="InterPro" id="IPR050261">
    <property type="entry name" value="FrsA_esterase"/>
</dbReference>
<dbReference type="OrthoDB" id="4269629at2"/>
<protein>
    <submittedName>
        <fullName evidence="4">Alpha/beta fold hydrolase</fullName>
    </submittedName>
    <submittedName>
        <fullName evidence="3">Dipeptidyl aminopeptidase/acylaminoacyl peptidase</fullName>
    </submittedName>
</protein>
<dbReference type="InterPro" id="IPR029058">
    <property type="entry name" value="AB_hydrolase_fold"/>
</dbReference>
<dbReference type="Proteomes" id="UP001549111">
    <property type="component" value="Unassembled WGS sequence"/>
</dbReference>
<feature type="domain" description="Serine aminopeptidase S33" evidence="2">
    <location>
        <begin position="78"/>
        <end position="198"/>
    </location>
</feature>